<gene>
    <name evidence="1" type="ORF">C4F51_09915</name>
</gene>
<dbReference type="EMBL" id="PRDL01000001">
    <property type="protein sequence ID" value="MBE8717505.1"/>
    <property type="molecule type" value="Genomic_DNA"/>
</dbReference>
<dbReference type="SUPFAM" id="SSF48371">
    <property type="entry name" value="ARM repeat"/>
    <property type="match status" value="1"/>
</dbReference>
<comment type="caution">
    <text evidence="1">The sequence shown here is derived from an EMBL/GenBank/DDBJ whole genome shotgun (WGS) entry which is preliminary data.</text>
</comment>
<protein>
    <submittedName>
        <fullName evidence="1">Uncharacterized protein</fullName>
    </submittedName>
</protein>
<evidence type="ECO:0000313" key="2">
    <source>
        <dbReference type="Proteomes" id="UP000652567"/>
    </source>
</evidence>
<proteinExistence type="predicted"/>
<sequence>MSFGFVYERLGSPISEEFSARFSRMIELISSVVAPKIQTDDSEDLLSSITVFFQDMRDYDMPQLEAEVAFLHLLQNQEESIFDQIEDALLSDSTHIKRDALRALSRLFQLTFDGNSSIPCKAISILEQYIAWCSTSSITSAFSIIPLVLKNYPNLFSGALERRTLNRLTRTLRDTSHDNSASNLNFDESLAIRHRSSGVAMRLWNFYSLQKRSVPPIVESWRHQALSPDEFSEVRNQWVNGEINVFP</sequence>
<dbReference type="Proteomes" id="UP000652567">
    <property type="component" value="Unassembled WGS sequence"/>
</dbReference>
<evidence type="ECO:0000313" key="1">
    <source>
        <dbReference type="EMBL" id="MBE8717505.1"/>
    </source>
</evidence>
<keyword evidence="2" id="KW-1185">Reference proteome</keyword>
<accession>A0A928V2D1</accession>
<organism evidence="1 2">
    <name type="scientific">Cellvibrio polysaccharolyticus</name>
    <dbReference type="NCBI Taxonomy" id="2082724"/>
    <lineage>
        <taxon>Bacteria</taxon>
        <taxon>Pseudomonadati</taxon>
        <taxon>Pseudomonadota</taxon>
        <taxon>Gammaproteobacteria</taxon>
        <taxon>Cellvibrionales</taxon>
        <taxon>Cellvibrionaceae</taxon>
        <taxon>Cellvibrio</taxon>
    </lineage>
</organism>
<dbReference type="AlphaFoldDB" id="A0A928V2D1"/>
<name>A0A928V2D1_9GAMM</name>
<dbReference type="InterPro" id="IPR016024">
    <property type="entry name" value="ARM-type_fold"/>
</dbReference>
<reference evidence="1" key="1">
    <citation type="submission" date="2018-07" db="EMBL/GenBank/DDBJ databases">
        <title>Genome assembly of strain Ka43.</title>
        <authorList>
            <person name="Kukolya J."/>
            <person name="Nagy I."/>
            <person name="Horvath B."/>
            <person name="Toth A."/>
        </authorList>
    </citation>
    <scope>NUCLEOTIDE SEQUENCE</scope>
    <source>
        <strain evidence="1">KB43</strain>
    </source>
</reference>